<sequence>MADNTNGTTIKVDTHDLELTIDSLKSAVTEAIKGINTSANDKQSGFETALQNLVERSLEVSSNGLRAFHQKSLTTMNGEVLKYQKIINGTLTNIERSKLVTQTEEHGIDFERRNKTVRESQNQLISEQKQAFTDFKTALKQVASRLLTVSGMFNTANELQDRKNHADFINSPFKDLSAFITLGKTVKGAEETYLRDAYDKMFELFQQRHTKDFDQNKLLQALAKQPGQEYLIENLKKISDKDPMVFIEMLMKAMSQGKDNSNISGHIKKNITNNDATYTVLTDKGVLKYLPWARNNANINTNSLEADLDVGINNNIRKADDAATKAAAVDQSAFALNAINQLLSRAMEQFPDTSKTVYSLAALGSALADTAKTAVQLGGGLLLFKGSLKGLGLIPEAAAGSGLAARAAGLTPYAVPVVASYLAATTAANTTAKNVNGTLGGVVAPKALTDAEKTEWEKNREQRIEEDSKRNAPYMPTVTQNMNGQALVFDRKANEYKFVDPKTHKETWMGMHSPNMKHAYDEWVANSQKRQEFQDQTGTKLMMRPRGRGLLSSSGTIEYIVVDADGKEVANFGNKLNLSKKDMVNKVSTYYNRDRKQISESRLPIIDVSTARSSPVFSKNIANNKPNIPSNIDQIRNQNQIKSQVLNQSSSVKNDQHFNFNIHLTALTNDLSPLKQWFKREFPAIANSVHAPVTLHPHFMQDMKTGK</sequence>
<gene>
    <name evidence="1" type="ORF">HK18_00925</name>
</gene>
<dbReference type="Proteomes" id="UP000194946">
    <property type="component" value="Unassembled WGS sequence"/>
</dbReference>
<evidence type="ECO:0000313" key="2">
    <source>
        <dbReference type="Proteomes" id="UP000194946"/>
    </source>
</evidence>
<dbReference type="AlphaFoldDB" id="A0A251ZT51"/>
<accession>A0A251ZT51</accession>
<keyword evidence="2" id="KW-1185">Reference proteome</keyword>
<organism evidence="1 2">
    <name type="scientific">Commensalibacter intestini</name>
    <dbReference type="NCBI Taxonomy" id="479936"/>
    <lineage>
        <taxon>Bacteria</taxon>
        <taxon>Pseudomonadati</taxon>
        <taxon>Pseudomonadota</taxon>
        <taxon>Alphaproteobacteria</taxon>
        <taxon>Acetobacterales</taxon>
        <taxon>Acetobacteraceae</taxon>
    </lineage>
</organism>
<proteinExistence type="predicted"/>
<protein>
    <submittedName>
        <fullName evidence="1">Uncharacterized protein</fullName>
    </submittedName>
</protein>
<reference evidence="2" key="1">
    <citation type="submission" date="2014-06" db="EMBL/GenBank/DDBJ databases">
        <authorList>
            <person name="Winans N.J."/>
            <person name="Newell P.D."/>
            <person name="Douglas A.E."/>
        </authorList>
    </citation>
    <scope>NUCLEOTIDE SEQUENCE [LARGE SCALE GENOMIC DNA]</scope>
    <source>
        <strain evidence="2">DmL_052</strain>
    </source>
</reference>
<name>A0A251ZT51_9PROT</name>
<dbReference type="EMBL" id="JOPB01000012">
    <property type="protein sequence ID" value="OUI77848.1"/>
    <property type="molecule type" value="Genomic_DNA"/>
</dbReference>
<dbReference type="RefSeq" id="WP_086632610.1">
    <property type="nucleotide sequence ID" value="NZ_JOPB01000012.1"/>
</dbReference>
<evidence type="ECO:0000313" key="1">
    <source>
        <dbReference type="EMBL" id="OUI77848.1"/>
    </source>
</evidence>
<comment type="caution">
    <text evidence="1">The sequence shown here is derived from an EMBL/GenBank/DDBJ whole genome shotgun (WGS) entry which is preliminary data.</text>
</comment>